<name>A0A142K8X5_9CAUD</name>
<organism evidence="1 2">
    <name type="scientific">Gordonia phage Yvonnetastic</name>
    <dbReference type="NCBI Taxonomy" id="1821566"/>
    <lineage>
        <taxon>Viruses</taxon>
        <taxon>Duplodnaviria</taxon>
        <taxon>Heunggongvirae</taxon>
        <taxon>Uroviricota</taxon>
        <taxon>Caudoviricetes</taxon>
        <taxon>Yvonnevirus</taxon>
        <taxon>Yvonnevirus yvonnetastic</taxon>
        <taxon>Gordonia virus Yvonnetastic</taxon>
    </lineage>
</organism>
<sequence length="63" mass="7268">MRRPADRFTRTLDCQDCGQVVRVLSSSEADMVAMDPYNYIVYCGPCKQDIERGIQDGTYRYPL</sequence>
<dbReference type="EMBL" id="KU963248">
    <property type="protein sequence ID" value="AMS02558.1"/>
    <property type="molecule type" value="Genomic_DNA"/>
</dbReference>
<dbReference type="OrthoDB" id="29231at10239"/>
<dbReference type="GeneID" id="29124971"/>
<evidence type="ECO:0000313" key="2">
    <source>
        <dbReference type="Proteomes" id="UP000201371"/>
    </source>
</evidence>
<evidence type="ECO:0000313" key="1">
    <source>
        <dbReference type="EMBL" id="AMS02558.1"/>
    </source>
</evidence>
<dbReference type="Proteomes" id="UP000201371">
    <property type="component" value="Segment"/>
</dbReference>
<protein>
    <submittedName>
        <fullName evidence="1">Uncharacterized protein</fullName>
    </submittedName>
</protein>
<accession>A0A142K8X5</accession>
<reference evidence="2" key="1">
    <citation type="submission" date="2016-03" db="EMBL/GenBank/DDBJ databases">
        <authorList>
            <person name="Ploux O."/>
        </authorList>
    </citation>
    <scope>NUCLEOTIDE SEQUENCE [LARGE SCALE GENOMIC DNA]</scope>
</reference>
<gene>
    <name evidence="1" type="primary">9</name>
    <name evidence="1" type="ORF">SEA_YVONNETASTIC_9</name>
</gene>
<proteinExistence type="predicted"/>
<dbReference type="RefSeq" id="YP_009301068.1">
    <property type="nucleotide sequence ID" value="NC_031230.1"/>
</dbReference>
<dbReference type="KEGG" id="vg:29124971"/>
<keyword evidence="2" id="KW-1185">Reference proteome</keyword>